<name>A0A1H2SGJ4_9BACL</name>
<dbReference type="GO" id="GO:0003885">
    <property type="term" value="F:D-arabinono-1,4-lactone oxidase activity"/>
    <property type="evidence" value="ECO:0007669"/>
    <property type="project" value="InterPro"/>
</dbReference>
<dbReference type="OrthoDB" id="9800184at2"/>
<dbReference type="RefSeq" id="WP_091736031.1">
    <property type="nucleotide sequence ID" value="NZ_FNNQ01000002.1"/>
</dbReference>
<dbReference type="GO" id="GO:0019853">
    <property type="term" value="P:L-ascorbic acid biosynthetic process"/>
    <property type="evidence" value="ECO:0007669"/>
    <property type="project" value="UniProtKB-UniPathway"/>
</dbReference>
<dbReference type="InterPro" id="IPR016171">
    <property type="entry name" value="Vanillyl_alc_oxidase_C-sub2"/>
</dbReference>
<dbReference type="InterPro" id="IPR006094">
    <property type="entry name" value="Oxid_FAD_bind_N"/>
</dbReference>
<evidence type="ECO:0000256" key="2">
    <source>
        <dbReference type="ARBA" id="ARBA00005466"/>
    </source>
</evidence>
<dbReference type="Gene3D" id="3.30.465.10">
    <property type="match status" value="1"/>
</dbReference>
<comment type="similarity">
    <text evidence="2">Belongs to the oxygen-dependent FAD-linked oxidoreductase family.</text>
</comment>
<dbReference type="Proteomes" id="UP000198534">
    <property type="component" value="Unassembled WGS sequence"/>
</dbReference>
<dbReference type="Gene3D" id="1.10.45.10">
    <property type="entry name" value="Vanillyl-alcohol Oxidase, Chain A, domain 4"/>
    <property type="match status" value="1"/>
</dbReference>
<evidence type="ECO:0000313" key="7">
    <source>
        <dbReference type="EMBL" id="SDW30823.1"/>
    </source>
</evidence>
<dbReference type="InterPro" id="IPR007173">
    <property type="entry name" value="ALO_C"/>
</dbReference>
<sequence length="443" mass="50236">MRDSISSVPWKNWSGSVECHPVEIARPVTVEEVVDVVRRAAFIGRTIRAVGSGHSFTPLVETDEILVSLEGLQGVVKIDPDRQEATVRAGTPLSVLGLALEEQGWAMENLGDIDAQTIAGAISTGTHGTGVNFGSISSQVVAITFVTADGEIMTHTKEENPETLCGSRISLGSLGLIVEIKLRVFPRYLLQLESRRMGLQEVLNSLENLKRENRHFEFYWFPYTEIVQAKRINKTDLPATRGGWWGGFSRNVLENGLFWCLSEGARIQPRISEKVSRLSAWGIPSVKETGVSRHIFVTPRKVRFFEMEYSIPAEALPSVLEEMKSRILQERFAVHFPVECRFVCGEENWLSPAFGRDSAFVAVHMYKGMEWRPYFRAMEEIFLRYQGRPHWGKMHGLKAEQFAEMYPHWEDFQELRSRMDPQGVFLNPYLKTILDTSRLGARV</sequence>
<keyword evidence="8" id="KW-1185">Reference proteome</keyword>
<dbReference type="PANTHER" id="PTHR43762:SF1">
    <property type="entry name" value="D-ARABINONO-1,4-LACTONE OXIDASE"/>
    <property type="match status" value="1"/>
</dbReference>
<proteinExistence type="inferred from homology"/>
<dbReference type="GO" id="GO:0016020">
    <property type="term" value="C:membrane"/>
    <property type="evidence" value="ECO:0007669"/>
    <property type="project" value="InterPro"/>
</dbReference>
<accession>A0A1H2SGJ4</accession>
<evidence type="ECO:0000256" key="3">
    <source>
        <dbReference type="ARBA" id="ARBA00022630"/>
    </source>
</evidence>
<dbReference type="PIRSF" id="PIRSF000136">
    <property type="entry name" value="LGO_GLO"/>
    <property type="match status" value="1"/>
</dbReference>
<dbReference type="InterPro" id="IPR016166">
    <property type="entry name" value="FAD-bd_PCMH"/>
</dbReference>
<keyword evidence="5" id="KW-0560">Oxidoreductase</keyword>
<dbReference type="InterPro" id="IPR006093">
    <property type="entry name" value="Oxy_OxRdtase_FAD_BS"/>
</dbReference>
<keyword evidence="4" id="KW-0060">Ascorbate biosynthesis</keyword>
<dbReference type="NCBIfam" id="TIGR01679">
    <property type="entry name" value="bact_FAD_ox"/>
    <property type="match status" value="1"/>
</dbReference>
<dbReference type="PROSITE" id="PS51387">
    <property type="entry name" value="FAD_PCMH"/>
    <property type="match status" value="1"/>
</dbReference>
<dbReference type="InterPro" id="IPR010031">
    <property type="entry name" value="FAD_lactone_oxidase-like"/>
</dbReference>
<feature type="domain" description="FAD-binding PCMH-type" evidence="6">
    <location>
        <begin position="17"/>
        <end position="187"/>
    </location>
</feature>
<keyword evidence="3" id="KW-0285">Flavoprotein</keyword>
<dbReference type="InterPro" id="IPR016169">
    <property type="entry name" value="FAD-bd_PCMH_sub2"/>
</dbReference>
<dbReference type="Gene3D" id="3.30.70.2520">
    <property type="match status" value="1"/>
</dbReference>
<evidence type="ECO:0000256" key="1">
    <source>
        <dbReference type="ARBA" id="ARBA00005147"/>
    </source>
</evidence>
<evidence type="ECO:0000256" key="4">
    <source>
        <dbReference type="ARBA" id="ARBA00022644"/>
    </source>
</evidence>
<evidence type="ECO:0000259" key="6">
    <source>
        <dbReference type="PROSITE" id="PS51387"/>
    </source>
</evidence>
<dbReference type="GO" id="GO:0071949">
    <property type="term" value="F:FAD binding"/>
    <property type="evidence" value="ECO:0007669"/>
    <property type="project" value="InterPro"/>
</dbReference>
<dbReference type="SUPFAM" id="SSF56176">
    <property type="entry name" value="FAD-binding/transporter-associated domain-like"/>
    <property type="match status" value="1"/>
</dbReference>
<dbReference type="EMBL" id="FNNQ01000002">
    <property type="protein sequence ID" value="SDW30823.1"/>
    <property type="molecule type" value="Genomic_DNA"/>
</dbReference>
<evidence type="ECO:0000313" key="8">
    <source>
        <dbReference type="Proteomes" id="UP000198534"/>
    </source>
</evidence>
<dbReference type="UniPathway" id="UPA00132"/>
<dbReference type="AlphaFoldDB" id="A0A1H2SGJ4"/>
<organism evidence="7 8">
    <name type="scientific">Marininema mesophilum</name>
    <dbReference type="NCBI Taxonomy" id="1048340"/>
    <lineage>
        <taxon>Bacteria</taxon>
        <taxon>Bacillati</taxon>
        <taxon>Bacillota</taxon>
        <taxon>Bacilli</taxon>
        <taxon>Bacillales</taxon>
        <taxon>Thermoactinomycetaceae</taxon>
        <taxon>Marininema</taxon>
    </lineage>
</organism>
<dbReference type="Pfam" id="PF04030">
    <property type="entry name" value="ALO"/>
    <property type="match status" value="1"/>
</dbReference>
<dbReference type="PANTHER" id="PTHR43762">
    <property type="entry name" value="L-GULONOLACTONE OXIDASE"/>
    <property type="match status" value="1"/>
</dbReference>
<evidence type="ECO:0000256" key="5">
    <source>
        <dbReference type="ARBA" id="ARBA00023002"/>
    </source>
</evidence>
<protein>
    <submittedName>
        <fullName evidence="7">FAD-linked oxidoreductase</fullName>
    </submittedName>
</protein>
<reference evidence="7 8" key="1">
    <citation type="submission" date="2016-10" db="EMBL/GenBank/DDBJ databases">
        <authorList>
            <person name="de Groot N.N."/>
        </authorList>
    </citation>
    <scope>NUCLEOTIDE SEQUENCE [LARGE SCALE GENOMIC DNA]</scope>
    <source>
        <strain evidence="7 8">DSM 45610</strain>
    </source>
</reference>
<dbReference type="Gene3D" id="3.30.43.10">
    <property type="entry name" value="Uridine Diphospho-n-acetylenolpyruvylglucosamine Reductase, domain 2"/>
    <property type="match status" value="1"/>
</dbReference>
<comment type="pathway">
    <text evidence="1">Cofactor biosynthesis; L-ascorbate biosynthesis.</text>
</comment>
<dbReference type="Pfam" id="PF01565">
    <property type="entry name" value="FAD_binding_4"/>
    <property type="match status" value="1"/>
</dbReference>
<dbReference type="InterPro" id="IPR016167">
    <property type="entry name" value="FAD-bd_PCMH_sub1"/>
</dbReference>
<dbReference type="PROSITE" id="PS00862">
    <property type="entry name" value="OX2_COVAL_FAD"/>
    <property type="match status" value="1"/>
</dbReference>
<dbReference type="STRING" id="1048340.SAMN05444487_102213"/>
<dbReference type="InterPro" id="IPR036318">
    <property type="entry name" value="FAD-bd_PCMH-like_sf"/>
</dbReference>
<gene>
    <name evidence="7" type="ORF">SAMN05444487_102213</name>
</gene>